<name>A0ABM8AFU5_9DEIO</name>
<reference evidence="1" key="1">
    <citation type="submission" date="2022-07" db="EMBL/GenBank/DDBJ databases">
        <title>Complete Genome Sequence of the Radioresistant Bacterium Deinococcus aetherius ST0316, Isolated from the Air Dust collected in Lower Stratosphere above Japan.</title>
        <authorList>
            <person name="Satoh K."/>
            <person name="Hagiwara K."/>
            <person name="Katsumata K."/>
            <person name="Kubo A."/>
            <person name="Yokobori S."/>
            <person name="Yamagishi A."/>
            <person name="Oono Y."/>
            <person name="Narumi I."/>
        </authorList>
    </citation>
    <scope>NUCLEOTIDE SEQUENCE</scope>
    <source>
        <strain evidence="1">ST0316</strain>
    </source>
</reference>
<dbReference type="Proteomes" id="UP001064971">
    <property type="component" value="Chromosome"/>
</dbReference>
<dbReference type="InterPro" id="IPR013783">
    <property type="entry name" value="Ig-like_fold"/>
</dbReference>
<keyword evidence="2" id="KW-1185">Reference proteome</keyword>
<dbReference type="EMBL" id="AP026560">
    <property type="protein sequence ID" value="BDP42684.1"/>
    <property type="molecule type" value="Genomic_DNA"/>
</dbReference>
<gene>
    <name evidence="1" type="ORF">DAETH_26530</name>
</gene>
<evidence type="ECO:0000313" key="2">
    <source>
        <dbReference type="Proteomes" id="UP001064971"/>
    </source>
</evidence>
<organism evidence="1 2">
    <name type="scientific">Deinococcus aetherius</name>
    <dbReference type="NCBI Taxonomy" id="200252"/>
    <lineage>
        <taxon>Bacteria</taxon>
        <taxon>Thermotogati</taxon>
        <taxon>Deinococcota</taxon>
        <taxon>Deinococci</taxon>
        <taxon>Deinococcales</taxon>
        <taxon>Deinococcaceae</taxon>
        <taxon>Deinococcus</taxon>
    </lineage>
</organism>
<sequence length="553" mass="58319">MVSGLLALSSCGTPQPTTQDTTIQGNVFASASAGGAPVQGARVTANLGDSTQSVITGPDGRFSLKLNTARTAQAFTITVEPPARSNLYASTYDNVPLEAYRSQYGAANELSIYLGTTRPSAALPGAAPRRGCLTGLLKDLGGQPVVSNALAVVSVSGGKPVPRPLYDNCATELTAIPNLAAGFATLPQPGETGLVIYGGSRVVRTDAQGKYLMPIQTTQNLHAVSGAMWAGNYDGGEESETSASVFWSKFQYIPEVPVFTSGATDTRDITLEAFDPATNPRVTTQPIRYDAGAIDKANNAVFDVYTSPSFEPAITSGTFPLGEYYTVDPAGGHNLRVPKLGQDNRAQNVTVETSLYRYSADGENVTGTSSFTAWRDGTNLGGALTANFIGIPAPQAPAQAEEKTPRMPTLSWNSVPNAKTYVVGVYRVTDTGATPVWVGYTTNTSLKVPLTLEANAEYLWQVSTDDSTEMLDYIGKDPLSAEAARWKSAGGLAKGRHLESALNTWRGEVAAGVLQATGQLPQFLGGPAAAYQRLQETGYRSSDSQEFTFTTGN</sequence>
<accession>A0ABM8AFU5</accession>
<proteinExistence type="predicted"/>
<evidence type="ECO:0000313" key="1">
    <source>
        <dbReference type="EMBL" id="BDP42684.1"/>
    </source>
</evidence>
<evidence type="ECO:0008006" key="3">
    <source>
        <dbReference type="Google" id="ProtNLM"/>
    </source>
</evidence>
<dbReference type="RefSeq" id="WP_264775369.1">
    <property type="nucleotide sequence ID" value="NZ_AP026560.1"/>
</dbReference>
<dbReference type="Gene3D" id="2.60.40.10">
    <property type="entry name" value="Immunoglobulins"/>
    <property type="match status" value="1"/>
</dbReference>
<protein>
    <recommendedName>
        <fullName evidence="3">Carboxypeptidase regulatory-like domain-containing protein</fullName>
    </recommendedName>
</protein>